<evidence type="ECO:0000259" key="6">
    <source>
        <dbReference type="Pfam" id="PF00700"/>
    </source>
</evidence>
<evidence type="ECO:0000313" key="7">
    <source>
        <dbReference type="EMBL" id="TCS75809.1"/>
    </source>
</evidence>
<sequence length="927" mass="99821">MGIFTSGICEALGIGDILSKNVKSKNKAAAHLASGEKINSAGDNPAPYAISEKMRVLIRSLNQDTKNVKTGMSMLQTAAGGIQIQIDLLRKIKERVLAASNDTSSSDDRKIIQDEINQYYSQIQDISTDTNYNNISLLDGNSFGKKVIDWSVLKSPVLLKGSDELGLVPNTYSSLDKTTGPFDTFSEYTTKAASIPDLGIDPALTLAGGSDGIPKEVALDINSATPPYTSVSSLDGAGFRLSSTYGTRSYVLTMNPAKQYPAGAYTVDISSCNTLNDVAKKISEVSFYGATAQVTPPSMAVTFTSTEKSADSNVLNVSDWQSSAFTSVTTKRDASPATSLFKSDTYFTGGTNSSGRTDDVDDPYKPGTSASLSKDISSAANGTGITVYGNYGNTYIQFTDGNDMSYDSVNSIYKVGKEYSGHFNRNSITFDFNKGKMQLTADYTGSYGNSCKVSDGIPARPDSSISYEAVSPLRGEISTLVMGSDGDLAHADVDLSAYNKSDTTALEDFIKNVAGKAISKFGYSYQFIDSKATSLAGISTISSASSLDLNELRSSVAGGETITEAFVNFLQKHMGSNSIQPIIDDEKTIGLSFLASVKGKAGNGTQIQAFEGVPRSYALDFKSWLSKDSVQEEIQKVGSLVDFLDGRGFRAYCATCNDQWFNFSFINGTNSDRPQSGTPSYDIKTIPIDISSVTDAGSLAMAIYEQSKPILTGTDPYFNHFMRIAADKDSGVLTLYDKRFYSVSSYPNYQEEGAKIADGVFDNVVRDERNLLVKKIVIQHTDKSSMNIVVDIPKTSLDQLFNCSEQELAEYTVLTRESREKLLGTTKTNTGGETEGKIDKGIRYLTDAANILGAQIDHLMSASDNIVTENENTTASESSMRDTDMAKGIADYIKDSILEQTGQYALLYTHSLSASSLSLLGNSANNK</sequence>
<dbReference type="PANTHER" id="PTHR42792">
    <property type="entry name" value="FLAGELLIN"/>
    <property type="match status" value="1"/>
</dbReference>
<accession>A0A4R3K1U4</accession>
<comment type="caution">
    <text evidence="7">The sequence shown here is derived from an EMBL/GenBank/DDBJ whole genome shotgun (WGS) entry which is preliminary data.</text>
</comment>
<evidence type="ECO:0000259" key="5">
    <source>
        <dbReference type="Pfam" id="PF00669"/>
    </source>
</evidence>
<keyword evidence="4" id="KW-0964">Secreted</keyword>
<evidence type="ECO:0000256" key="3">
    <source>
        <dbReference type="ARBA" id="ARBA00023143"/>
    </source>
</evidence>
<dbReference type="GO" id="GO:0005576">
    <property type="term" value="C:extracellular region"/>
    <property type="evidence" value="ECO:0007669"/>
    <property type="project" value="UniProtKB-SubCell"/>
</dbReference>
<proteinExistence type="inferred from homology"/>
<evidence type="ECO:0000256" key="2">
    <source>
        <dbReference type="ARBA" id="ARBA00020110"/>
    </source>
</evidence>
<reference evidence="7 8" key="1">
    <citation type="submission" date="2019-03" db="EMBL/GenBank/DDBJ databases">
        <title>Genomic Encyclopedia of Type Strains, Phase IV (KMG-IV): sequencing the most valuable type-strain genomes for metagenomic binning, comparative biology and taxonomic classification.</title>
        <authorList>
            <person name="Goeker M."/>
        </authorList>
    </citation>
    <scope>NUCLEOTIDE SEQUENCE [LARGE SCALE GENOMIC DNA]</scope>
    <source>
        <strain evidence="7 8">DSM 20467</strain>
    </source>
</reference>
<evidence type="ECO:0000313" key="8">
    <source>
        <dbReference type="Proteomes" id="UP000295188"/>
    </source>
</evidence>
<keyword evidence="8" id="KW-1185">Reference proteome</keyword>
<dbReference type="InterPro" id="IPR001492">
    <property type="entry name" value="Flagellin"/>
</dbReference>
<feature type="domain" description="Flagellin N-terminal" evidence="5">
    <location>
        <begin position="17"/>
        <end position="141"/>
    </location>
</feature>
<dbReference type="RefSeq" id="WP_165874518.1">
    <property type="nucleotide sequence ID" value="NZ_SMAA01000027.1"/>
</dbReference>
<dbReference type="Gene3D" id="1.20.1330.10">
    <property type="entry name" value="f41 fragment of flagellin, N-terminal domain"/>
    <property type="match status" value="2"/>
</dbReference>
<keyword evidence="7" id="KW-0966">Cell projection</keyword>
<keyword evidence="7" id="KW-0282">Flagellum</keyword>
<evidence type="ECO:0000256" key="1">
    <source>
        <dbReference type="ARBA" id="ARBA00005709"/>
    </source>
</evidence>
<dbReference type="PRINTS" id="PR00207">
    <property type="entry name" value="FLAGELLIN"/>
</dbReference>
<keyword evidence="7" id="KW-0969">Cilium</keyword>
<dbReference type="PANTHER" id="PTHR42792:SF2">
    <property type="entry name" value="FLAGELLIN"/>
    <property type="match status" value="1"/>
</dbReference>
<protein>
    <recommendedName>
        <fullName evidence="2 4">Flagellin</fullName>
    </recommendedName>
</protein>
<comment type="function">
    <text evidence="4">Flagellin is the subunit protein which polymerizes to form the filaments of bacterial flagella.</text>
</comment>
<dbReference type="Proteomes" id="UP000295188">
    <property type="component" value="Unassembled WGS sequence"/>
</dbReference>
<comment type="similarity">
    <text evidence="1 4">Belongs to the bacterial flagellin family.</text>
</comment>
<dbReference type="GO" id="GO:0005198">
    <property type="term" value="F:structural molecule activity"/>
    <property type="evidence" value="ECO:0007669"/>
    <property type="project" value="UniProtKB-UniRule"/>
</dbReference>
<comment type="subcellular location">
    <subcellularLocation>
        <location evidence="4">Secreted</location>
    </subcellularLocation>
    <subcellularLocation>
        <location evidence="4">Bacterial flagellum</location>
    </subcellularLocation>
</comment>
<dbReference type="EMBL" id="SMAA01000027">
    <property type="protein sequence ID" value="TCS75809.1"/>
    <property type="molecule type" value="Genomic_DNA"/>
</dbReference>
<dbReference type="AlphaFoldDB" id="A0A4R3K1U4"/>
<dbReference type="InterPro" id="IPR001029">
    <property type="entry name" value="Flagellin_N"/>
</dbReference>
<keyword evidence="3 4" id="KW-0975">Bacterial flagellum</keyword>
<organism evidence="7 8">
    <name type="scientific">Pectinatus cerevisiiphilus</name>
    <dbReference type="NCBI Taxonomy" id="86956"/>
    <lineage>
        <taxon>Bacteria</taxon>
        <taxon>Bacillati</taxon>
        <taxon>Bacillota</taxon>
        <taxon>Negativicutes</taxon>
        <taxon>Selenomonadales</taxon>
        <taxon>Selenomonadaceae</taxon>
        <taxon>Pectinatus</taxon>
    </lineage>
</organism>
<dbReference type="InterPro" id="IPR046358">
    <property type="entry name" value="Flagellin_C"/>
</dbReference>
<dbReference type="GO" id="GO:0009288">
    <property type="term" value="C:bacterial-type flagellum"/>
    <property type="evidence" value="ECO:0007669"/>
    <property type="project" value="UniProtKB-SubCell"/>
</dbReference>
<name>A0A4R3K1U4_9FIRM</name>
<feature type="domain" description="Flagellin C-terminal" evidence="6">
    <location>
        <begin position="837"/>
        <end position="917"/>
    </location>
</feature>
<dbReference type="Pfam" id="PF00669">
    <property type="entry name" value="Flagellin_N"/>
    <property type="match status" value="1"/>
</dbReference>
<evidence type="ECO:0000256" key="4">
    <source>
        <dbReference type="RuleBase" id="RU362073"/>
    </source>
</evidence>
<dbReference type="Pfam" id="PF00700">
    <property type="entry name" value="Flagellin_C"/>
    <property type="match status" value="1"/>
</dbReference>
<gene>
    <name evidence="7" type="ORF">EDC37_1278</name>
</gene>
<dbReference type="SUPFAM" id="SSF64518">
    <property type="entry name" value="Phase 1 flagellin"/>
    <property type="match status" value="2"/>
</dbReference>